<name>A0A0N0P8Z5_LEPSE</name>
<dbReference type="EMBL" id="LJSK01000004">
    <property type="protein sequence ID" value="KPI90519.1"/>
    <property type="molecule type" value="Genomic_DNA"/>
</dbReference>
<organism evidence="2 3">
    <name type="scientific">Leptomonas seymouri</name>
    <dbReference type="NCBI Taxonomy" id="5684"/>
    <lineage>
        <taxon>Eukaryota</taxon>
        <taxon>Discoba</taxon>
        <taxon>Euglenozoa</taxon>
        <taxon>Kinetoplastea</taxon>
        <taxon>Metakinetoplastina</taxon>
        <taxon>Trypanosomatida</taxon>
        <taxon>Trypanosomatidae</taxon>
        <taxon>Leishmaniinae</taxon>
        <taxon>Leptomonas</taxon>
    </lineage>
</organism>
<dbReference type="OMA" id="HAWRRPC"/>
<dbReference type="VEuPathDB" id="TriTrypDB:Lsey_0004_0070"/>
<feature type="compositionally biased region" description="Low complexity" evidence="1">
    <location>
        <begin position="317"/>
        <end position="332"/>
    </location>
</feature>
<feature type="compositionally biased region" description="Pro residues" evidence="1">
    <location>
        <begin position="255"/>
        <end position="264"/>
    </location>
</feature>
<sequence>MNRLARCVARRRKEPLRCAVWGAVRWQTSTFSSQPVGDEYVVSTTFPVDEATTTAASSVHSAKPEPSRRRRPGIRSGEADVLLKDIINLEKQVAVEQQRQRFSVRASELGSSATPTVAAGSRKSAPSTAAGSVVIEVEGVRLQEKHADATAPPVLSVPSAGDMAAAASRARKLESGMPAFLASSPSPPAAPSAVSPLPPLQTWTPPFALTSEHLRMSLEGPASEVAFTLEELEDTLFSSCVEAETSSDGGAGPSPSAPPPPSPAMSPSVPSLPHEREPSAGAADAVDEIEMKKQEAKEFSDSVGEAEAFTDHAPVLPNSTTPPSSSSRPSTTRQERPPGGAPKPLSPALRCELRGTAVVVTMSRVTPNLYELVEALQEAATFAESLPPMLQELREVRLRVDPSAPECSTPSFICASDFSEVISPTERPEVPLMKERLLRRIQEGRRRGLRYVAEIRVPSSAAPTVLPNFAAELLLACEAHEVLPVVAPNSTCVGGSEKDAVRLSFSGIGVGVFPAPATVCRVRELVKKIFALTDEQARLLALLGPAFSESNDEEAACRLARVTTNLTLCLHLLPAGVSTALLAAKSVQDEAQKTGGASALVSSVKSRLSLFFAPMLQQWLTVRQSFGGMNVLLRAPDTSTKVSLATCVTSAQVWSWMCEAVLRPGATDETTRDSVMNAMRATPLWRFQRCYLAASASLAALHSLPLTTPNEIAADLTASLSPPYLVEVSASTLAQTSVADLSSEVRDQPSDVVLVIAASVPLEQRLRFLASLRLTDTGDHHQVLVLLPGKPLEIDECVLLTRSSARLVSEPWASECESTTVSPAEPSWLHQTVEVSVARAPHPTVSDGGKVTTEVSSAVQYVTKKWHRPCVVTAKSEIGLALCTAAHSAEKYAQNGEGIASMGATASIARKKRWQRSLAPLVMLSHDTLSMVLAASAPEHVSSQPHDDETGATTRGATVDLGLAFLMVLDAACQALCREAGFVSPEVVNVLSVAALQLDASAGGVFDAADRVSGNTVEHIVIAMETAAEEHLIPFASLSLLRWMVEEQLLFCQLNRTTMARFAESQPQG</sequence>
<dbReference type="OrthoDB" id="273567at2759"/>
<dbReference type="AlphaFoldDB" id="A0A0N0P8Z5"/>
<feature type="region of interest" description="Disordered" evidence="1">
    <location>
        <begin position="241"/>
        <end position="284"/>
    </location>
</feature>
<dbReference type="GO" id="GO:0004300">
    <property type="term" value="F:enoyl-CoA hydratase activity"/>
    <property type="evidence" value="ECO:0007669"/>
    <property type="project" value="TreeGrafter"/>
</dbReference>
<dbReference type="GO" id="GO:0016507">
    <property type="term" value="C:mitochondrial fatty acid beta-oxidation multienzyme complex"/>
    <property type="evidence" value="ECO:0007669"/>
    <property type="project" value="TreeGrafter"/>
</dbReference>
<comment type="caution">
    <text evidence="2">The sequence shown here is derived from an EMBL/GenBank/DDBJ whole genome shotgun (WGS) entry which is preliminary data.</text>
</comment>
<gene>
    <name evidence="2" type="ORF">ABL78_0279</name>
</gene>
<feature type="region of interest" description="Disordered" evidence="1">
    <location>
        <begin position="53"/>
        <end position="75"/>
    </location>
</feature>
<feature type="region of interest" description="Disordered" evidence="1">
    <location>
        <begin position="105"/>
        <end position="124"/>
    </location>
</feature>
<dbReference type="PANTHER" id="PTHR43612">
    <property type="entry name" value="TRIFUNCTIONAL ENZYME SUBUNIT ALPHA"/>
    <property type="match status" value="1"/>
</dbReference>
<evidence type="ECO:0000313" key="2">
    <source>
        <dbReference type="EMBL" id="KPI90519.1"/>
    </source>
</evidence>
<dbReference type="GO" id="GO:0016509">
    <property type="term" value="F:long-chain (3S)-3-hydroxyacyl-CoA dehydrogenase (NAD+) activity"/>
    <property type="evidence" value="ECO:0007669"/>
    <property type="project" value="TreeGrafter"/>
</dbReference>
<evidence type="ECO:0000256" key="1">
    <source>
        <dbReference type="SAM" id="MobiDB-lite"/>
    </source>
</evidence>
<dbReference type="Proteomes" id="UP000038009">
    <property type="component" value="Unassembled WGS sequence"/>
</dbReference>
<keyword evidence="3" id="KW-1185">Reference proteome</keyword>
<reference evidence="2 3" key="1">
    <citation type="journal article" date="2015" name="PLoS Pathog.">
        <title>Leptomonas seymouri: Adaptations to the Dixenous Life Cycle Analyzed by Genome Sequencing, Transcriptome Profiling and Co-infection with Leishmania donovani.</title>
        <authorList>
            <person name="Kraeva N."/>
            <person name="Butenko A."/>
            <person name="Hlavacova J."/>
            <person name="Kostygov A."/>
            <person name="Myskova J."/>
            <person name="Grybchuk D."/>
            <person name="Lestinova T."/>
            <person name="Votypka J."/>
            <person name="Volf P."/>
            <person name="Opperdoes F."/>
            <person name="Flegontov P."/>
            <person name="Lukes J."/>
            <person name="Yurchenko V."/>
        </authorList>
    </citation>
    <scope>NUCLEOTIDE SEQUENCE [LARGE SCALE GENOMIC DNA]</scope>
    <source>
        <strain evidence="2 3">ATCC 30220</strain>
    </source>
</reference>
<dbReference type="InterPro" id="IPR050136">
    <property type="entry name" value="FA_oxidation_alpha_subunit"/>
</dbReference>
<protein>
    <submittedName>
        <fullName evidence="2">Uncharacterized protein</fullName>
    </submittedName>
</protein>
<proteinExistence type="predicted"/>
<feature type="region of interest" description="Disordered" evidence="1">
    <location>
        <begin position="311"/>
        <end position="348"/>
    </location>
</feature>
<dbReference type="GO" id="GO:0006635">
    <property type="term" value="P:fatty acid beta-oxidation"/>
    <property type="evidence" value="ECO:0007669"/>
    <property type="project" value="TreeGrafter"/>
</dbReference>
<evidence type="ECO:0000313" key="3">
    <source>
        <dbReference type="Proteomes" id="UP000038009"/>
    </source>
</evidence>
<dbReference type="PANTHER" id="PTHR43612:SF3">
    <property type="entry name" value="TRIFUNCTIONAL ENZYME SUBUNIT ALPHA, MITOCHONDRIAL"/>
    <property type="match status" value="1"/>
</dbReference>
<accession>A0A0N0P8Z5</accession>